<evidence type="ECO:0000313" key="2">
    <source>
        <dbReference type="Proteomes" id="UP000233248"/>
    </source>
</evidence>
<dbReference type="RefSeq" id="WP_101185832.1">
    <property type="nucleotide sequence ID" value="NZ_CP031218.1"/>
</dbReference>
<dbReference type="KEGG" id="ahs:AHALO_2173"/>
<comment type="caution">
    <text evidence="1">The sequence shown here is derived from an EMBL/GenBank/DDBJ whole genome shotgun (WGS) entry which is preliminary data.</text>
</comment>
<name>A0A2N1J007_9BACT</name>
<evidence type="ECO:0000313" key="1">
    <source>
        <dbReference type="EMBL" id="PKI79834.1"/>
    </source>
</evidence>
<reference evidence="1 2" key="1">
    <citation type="submission" date="2017-09" db="EMBL/GenBank/DDBJ databases">
        <title>Genomics of the genus Arcobacter.</title>
        <authorList>
            <person name="Perez-Cataluna A."/>
            <person name="Figueras M.J."/>
            <person name="Salas-Masso N."/>
        </authorList>
    </citation>
    <scope>NUCLEOTIDE SEQUENCE [LARGE SCALE GENOMIC DNA]</scope>
    <source>
        <strain evidence="1 2">DSM 18005</strain>
    </source>
</reference>
<dbReference type="EMBL" id="NXIF01000054">
    <property type="protein sequence ID" value="PKI79834.1"/>
    <property type="molecule type" value="Genomic_DNA"/>
</dbReference>
<dbReference type="AlphaFoldDB" id="A0A2N1J007"/>
<dbReference type="SUPFAM" id="SSF53756">
    <property type="entry name" value="UDP-Glycosyltransferase/glycogen phosphorylase"/>
    <property type="match status" value="1"/>
</dbReference>
<organism evidence="1 2">
    <name type="scientific">Malaciobacter halophilus</name>
    <dbReference type="NCBI Taxonomy" id="197482"/>
    <lineage>
        <taxon>Bacteria</taxon>
        <taxon>Pseudomonadati</taxon>
        <taxon>Campylobacterota</taxon>
        <taxon>Epsilonproteobacteria</taxon>
        <taxon>Campylobacterales</taxon>
        <taxon>Arcobacteraceae</taxon>
        <taxon>Malaciobacter</taxon>
    </lineage>
</organism>
<keyword evidence="2" id="KW-1185">Reference proteome</keyword>
<sequence length="433" mass="50368">MVIFRVTNNINIKTTDGTLVSYFKLKGPSNLINETLYITTYEDFLDLKRVFKNVDEKKYQVKVIEESRVTNNEQFPKELGIVNKNEFNTIVKKRKELITKNSNFSDNLDFISLFLNNKKVNLHEQVSNTLKQDIKIAILGNMGFNIGEMVSSVSALRIFYEQLKKRFSTVKIDIYLNSSENKQFTRDKQIFENQEFVNKVTALSISVKKLCEYDYYIDTSLVTKTAYYEKLNYVDAWLYKLGIDFEKIDDSRKYNSLNLNRYKPSKSLVQKISDIRLKGKVLLYHPFSADANRSIPKEIAINILKKLINKLTDYTIISTLNIDGVKDSAYVDLSSYSKSFLDYAFIISNADKIITVDTATYHISDIFFIPSVVVFTEEKLVNRIKYYENCKAVLVCDKSKNLSLFNFDKNSLVLNRFEAWKDLKVKQIIKLLD</sequence>
<dbReference type="Gene3D" id="3.40.50.2000">
    <property type="entry name" value="Glycogen Phosphorylase B"/>
    <property type="match status" value="1"/>
</dbReference>
<gene>
    <name evidence="1" type="ORF">CP960_12550</name>
</gene>
<protein>
    <submittedName>
        <fullName evidence="1">Uncharacterized protein</fullName>
    </submittedName>
</protein>
<dbReference type="Proteomes" id="UP000233248">
    <property type="component" value="Unassembled WGS sequence"/>
</dbReference>
<dbReference type="OrthoDB" id="5346170at2"/>
<proteinExistence type="predicted"/>
<accession>A0A2N1J007</accession>